<dbReference type="PANTHER" id="PTHR21713">
    <property type="entry name" value="NASCENT POLYPEPTIDE ASSOCIATED COMPLEX ALPHA SUBUNIT-RELATED"/>
    <property type="match status" value="1"/>
</dbReference>
<feature type="domain" description="NAC-A/B" evidence="2">
    <location>
        <begin position="1"/>
        <end position="56"/>
    </location>
</feature>
<dbReference type="EMBL" id="FO082272">
    <property type="protein sequence ID" value="CCO66286.1"/>
    <property type="molecule type" value="Genomic_DNA"/>
</dbReference>
<dbReference type="InterPro" id="IPR002715">
    <property type="entry name" value="Nas_poly-pep-assoc_cplx_dom"/>
</dbReference>
<protein>
    <recommendedName>
        <fullName evidence="2">NAC-A/B domain-containing protein</fullName>
    </recommendedName>
</protein>
<sequence length="143" mass="14666">MSKLGMEKVENVDRVTLRRGRNLLYVISNPDCFKAPNSDTYVVFGEAKAEDMAAKAAAQAKAFQAEAANGAAAAAAGAGGAPGAAKITSITEEVDEGEVDMEGLEEKDVDLVATQANVSKGKAAAALKASDGDIVSAIMELTM</sequence>
<dbReference type="Gene3D" id="2.20.70.30">
    <property type="entry name" value="Nascent polypeptide-associated complex domain"/>
    <property type="match status" value="1"/>
</dbReference>
<dbReference type="GeneID" id="19014694"/>
<dbReference type="eggNOG" id="KOG2239">
    <property type="taxonomic scope" value="Eukaryota"/>
</dbReference>
<reference evidence="3 4" key="1">
    <citation type="submission" date="2011-10" db="EMBL/GenBank/DDBJ databases">
        <authorList>
            <person name="Genoscope - CEA"/>
        </authorList>
    </citation>
    <scope>NUCLEOTIDE SEQUENCE [LARGE SCALE GENOMIC DNA]</scope>
    <source>
        <strain evidence="3 4">RCC 1105</strain>
    </source>
</reference>
<dbReference type="PROSITE" id="PS51151">
    <property type="entry name" value="NAC_AB"/>
    <property type="match status" value="1"/>
</dbReference>
<evidence type="ECO:0000259" key="2">
    <source>
        <dbReference type="PROSITE" id="PS51151"/>
    </source>
</evidence>
<evidence type="ECO:0000313" key="4">
    <source>
        <dbReference type="Proteomes" id="UP000198341"/>
    </source>
</evidence>
<dbReference type="PIRSF" id="PIRSF015901">
    <property type="entry name" value="NAC_alpha"/>
    <property type="match status" value="1"/>
</dbReference>
<proteinExistence type="predicted"/>
<dbReference type="STRING" id="41875.K8FEI2"/>
<dbReference type="Proteomes" id="UP000198341">
    <property type="component" value="Chromosome 7"/>
</dbReference>
<keyword evidence="4" id="KW-1185">Reference proteome</keyword>
<dbReference type="CDD" id="cd22054">
    <property type="entry name" value="NAC_NACA"/>
    <property type="match status" value="1"/>
</dbReference>
<evidence type="ECO:0000313" key="3">
    <source>
        <dbReference type="EMBL" id="CCO66286.1"/>
    </source>
</evidence>
<evidence type="ECO:0000256" key="1">
    <source>
        <dbReference type="ARBA" id="ARBA00004000"/>
    </source>
</evidence>
<dbReference type="KEGG" id="bpg:Bathy07g02050"/>
<dbReference type="AlphaFoldDB" id="K8FEI2"/>
<dbReference type="InterPro" id="IPR038187">
    <property type="entry name" value="NAC_A/B_dom_sf"/>
</dbReference>
<comment type="function">
    <text evidence="1">May promote appropriate targeting of ribosome-nascent polypeptide complexes.</text>
</comment>
<gene>
    <name evidence="3" type="ORF">Bathy07g02050</name>
</gene>
<dbReference type="Gene3D" id="1.10.8.10">
    <property type="entry name" value="DNA helicase RuvA subunit, C-terminal domain"/>
    <property type="match status" value="1"/>
</dbReference>
<dbReference type="GO" id="GO:0005854">
    <property type="term" value="C:nascent polypeptide-associated complex"/>
    <property type="evidence" value="ECO:0007669"/>
    <property type="project" value="InterPro"/>
</dbReference>
<dbReference type="Pfam" id="PF01849">
    <property type="entry name" value="NAC"/>
    <property type="match status" value="1"/>
</dbReference>
<name>K8FEI2_9CHLO</name>
<accession>K8FEI2</accession>
<dbReference type="Pfam" id="PF19026">
    <property type="entry name" value="UBA_HYPK"/>
    <property type="match status" value="1"/>
</dbReference>
<dbReference type="FunFam" id="2.20.70.30:FF:000002">
    <property type="entry name" value="Nascent polypeptide-associated complex (NAC), alpha subunit"/>
    <property type="match status" value="1"/>
</dbReference>
<organism evidence="3 4">
    <name type="scientific">Bathycoccus prasinos</name>
    <dbReference type="NCBI Taxonomy" id="41875"/>
    <lineage>
        <taxon>Eukaryota</taxon>
        <taxon>Viridiplantae</taxon>
        <taxon>Chlorophyta</taxon>
        <taxon>Mamiellophyceae</taxon>
        <taxon>Mamiellales</taxon>
        <taxon>Bathycoccaceae</taxon>
        <taxon>Bathycoccus</taxon>
    </lineage>
</organism>
<dbReference type="InterPro" id="IPR044034">
    <property type="entry name" value="NAC-like_UBA"/>
</dbReference>
<dbReference type="OrthoDB" id="3169036at2759"/>
<dbReference type="SMART" id="SM01407">
    <property type="entry name" value="NAC"/>
    <property type="match status" value="1"/>
</dbReference>
<dbReference type="InterPro" id="IPR016641">
    <property type="entry name" value="EGD2/NACA0like"/>
</dbReference>
<dbReference type="RefSeq" id="XP_007512198.1">
    <property type="nucleotide sequence ID" value="XM_007512136.1"/>
</dbReference>